<dbReference type="Proteomes" id="UP001186944">
    <property type="component" value="Unassembled WGS sequence"/>
</dbReference>
<feature type="region of interest" description="Disordered" evidence="5">
    <location>
        <begin position="40"/>
        <end position="167"/>
    </location>
</feature>
<dbReference type="Gene3D" id="1.10.530.10">
    <property type="match status" value="1"/>
</dbReference>
<dbReference type="PRINTS" id="PR00749">
    <property type="entry name" value="LYSOZYMEG"/>
</dbReference>
<evidence type="ECO:0000313" key="7">
    <source>
        <dbReference type="EMBL" id="KAK3087661.1"/>
    </source>
</evidence>
<dbReference type="CDD" id="cd01021">
    <property type="entry name" value="GEWL"/>
    <property type="match status" value="1"/>
</dbReference>
<dbReference type="InterPro" id="IPR002152">
    <property type="entry name" value="Glyco_hydro_23"/>
</dbReference>
<sequence length="501" mass="54092">MERGDPLPPPPPPSINPDYVQCPYCSRRFNEKAAERHINFCKEQQSRLPNKPKGDPRAANKMATRLQYQPPKPKTRSPATGTDMMGSPGYSPAGGTSRAPPSRTPPSRTPAASKTPASRPGVGRTPQGASNGYGRQPATRGRSTTGYQASDHGDDLDTPGFEGSQGIILRTGRDGRAYNEAKKDIKNGMKNKSQYMRGVTKGLETSPSSNMMYSGHLRDNESDYYSGGSDNEYHNINAHALSVMNHDHFGAPSHASAGAKFCHECGTKYPPATHRAQTPVATVRTTMVPVPVATTATCVPVPLTDGVVSPPHLPGYNCYGDVTSLHPSGRHSGGVAASQNEVKYDISTLNAHKSCYVTAGRNNCIHPALIAALASRESHAGRLLHSTNGWGDNHHAYGVLQCDVRYCPVCSHGLKCTTYGWDSCQHIDMMTKYVLVPYIKQVQRKHPTWPAAHQMQGGVAAYNFGPGNVQSWGGLDIGSTGNDYSNDVIARAQYLISHEGW</sequence>
<comment type="caution">
    <text evidence="7">The sequence shown here is derived from an EMBL/GenBank/DDBJ whole genome shotgun (WGS) entry which is preliminary data.</text>
</comment>
<dbReference type="Pfam" id="PF13913">
    <property type="entry name" value="zf-C2HC_2"/>
    <property type="match status" value="1"/>
</dbReference>
<dbReference type="AlphaFoldDB" id="A0AA88XLP0"/>
<evidence type="ECO:0000256" key="2">
    <source>
        <dbReference type="ARBA" id="ARBA00022771"/>
    </source>
</evidence>
<dbReference type="SUPFAM" id="SSF53955">
    <property type="entry name" value="Lysozyme-like"/>
    <property type="match status" value="1"/>
</dbReference>
<keyword evidence="8" id="KW-1185">Reference proteome</keyword>
<keyword evidence="1" id="KW-0479">Metal-binding</keyword>
<dbReference type="PANTHER" id="PTHR31698">
    <property type="entry name" value="LYSOZYME G FAMILY MEMBER"/>
    <property type="match status" value="1"/>
</dbReference>
<dbReference type="PROSITE" id="PS52027">
    <property type="entry name" value="ZF_C2HC_C3H"/>
    <property type="match status" value="1"/>
</dbReference>
<keyword evidence="2 4" id="KW-0863">Zinc-finger</keyword>
<evidence type="ECO:0000259" key="6">
    <source>
        <dbReference type="PROSITE" id="PS52027"/>
    </source>
</evidence>
<evidence type="ECO:0000256" key="1">
    <source>
        <dbReference type="ARBA" id="ARBA00022723"/>
    </source>
</evidence>
<name>A0AA88XLP0_PINIB</name>
<dbReference type="EMBL" id="VSWD01000011">
    <property type="protein sequence ID" value="KAK3087661.1"/>
    <property type="molecule type" value="Genomic_DNA"/>
</dbReference>
<protein>
    <recommendedName>
        <fullName evidence="6">C2HC/C3H-type domain-containing protein</fullName>
    </recommendedName>
</protein>
<accession>A0AA88XLP0</accession>
<evidence type="ECO:0000256" key="5">
    <source>
        <dbReference type="SAM" id="MobiDB-lite"/>
    </source>
</evidence>
<proteinExistence type="predicted"/>
<organism evidence="7 8">
    <name type="scientific">Pinctada imbricata</name>
    <name type="common">Atlantic pearl-oyster</name>
    <name type="synonym">Pinctada martensii</name>
    <dbReference type="NCBI Taxonomy" id="66713"/>
    <lineage>
        <taxon>Eukaryota</taxon>
        <taxon>Metazoa</taxon>
        <taxon>Spiralia</taxon>
        <taxon>Lophotrochozoa</taxon>
        <taxon>Mollusca</taxon>
        <taxon>Bivalvia</taxon>
        <taxon>Autobranchia</taxon>
        <taxon>Pteriomorphia</taxon>
        <taxon>Pterioida</taxon>
        <taxon>Pterioidea</taxon>
        <taxon>Pteriidae</taxon>
        <taxon>Pinctada</taxon>
    </lineage>
</organism>
<keyword evidence="3" id="KW-0862">Zinc</keyword>
<dbReference type="GO" id="GO:0003796">
    <property type="term" value="F:lysozyme activity"/>
    <property type="evidence" value="ECO:0007669"/>
    <property type="project" value="InterPro"/>
</dbReference>
<feature type="domain" description="C2HC/C3H-type" evidence="6">
    <location>
        <begin position="18"/>
        <end position="47"/>
    </location>
</feature>
<reference evidence="7" key="1">
    <citation type="submission" date="2019-08" db="EMBL/GenBank/DDBJ databases">
        <title>The improved chromosome-level genome for the pearl oyster Pinctada fucata martensii using PacBio sequencing and Hi-C.</title>
        <authorList>
            <person name="Zheng Z."/>
        </authorList>
    </citation>
    <scope>NUCLEOTIDE SEQUENCE</scope>
    <source>
        <strain evidence="7">ZZ-2019</strain>
        <tissue evidence="7">Adductor muscle</tissue>
    </source>
</reference>
<dbReference type="PANTHER" id="PTHR31698:SF8">
    <property type="entry name" value="LYSOZYME G-RELATED"/>
    <property type="match status" value="1"/>
</dbReference>
<dbReference type="InterPro" id="IPR049899">
    <property type="entry name" value="Znf_C2HC_C3H"/>
</dbReference>
<dbReference type="GO" id="GO:0009253">
    <property type="term" value="P:peptidoglycan catabolic process"/>
    <property type="evidence" value="ECO:0007669"/>
    <property type="project" value="InterPro"/>
</dbReference>
<evidence type="ECO:0000313" key="8">
    <source>
        <dbReference type="Proteomes" id="UP001186944"/>
    </source>
</evidence>
<evidence type="ECO:0000256" key="4">
    <source>
        <dbReference type="PROSITE-ProRule" id="PRU01371"/>
    </source>
</evidence>
<dbReference type="GO" id="GO:0008270">
    <property type="term" value="F:zinc ion binding"/>
    <property type="evidence" value="ECO:0007669"/>
    <property type="project" value="UniProtKB-KW"/>
</dbReference>
<dbReference type="InterPro" id="IPR023346">
    <property type="entry name" value="Lysozyme-like_dom_sf"/>
</dbReference>
<evidence type="ECO:0000256" key="3">
    <source>
        <dbReference type="ARBA" id="ARBA00022833"/>
    </source>
</evidence>
<gene>
    <name evidence="7" type="ORF">FSP39_008858</name>
</gene>